<feature type="transmembrane region" description="Helical" evidence="1">
    <location>
        <begin position="32"/>
        <end position="56"/>
    </location>
</feature>
<dbReference type="Proteomes" id="UP000013964">
    <property type="component" value="Chromosome"/>
</dbReference>
<dbReference type="EMBL" id="CP005077">
    <property type="protein sequence ID" value="AGM25217.1"/>
    <property type="molecule type" value="Genomic_DNA"/>
</dbReference>
<dbReference type="HOGENOM" id="CLU_930363_0_0_14"/>
<organism evidence="2 3">
    <name type="scientific">Spiroplasma chrysopicola DF-1</name>
    <dbReference type="NCBI Taxonomy" id="1276227"/>
    <lineage>
        <taxon>Bacteria</taxon>
        <taxon>Bacillati</taxon>
        <taxon>Mycoplasmatota</taxon>
        <taxon>Mollicutes</taxon>
        <taxon>Entomoplasmatales</taxon>
        <taxon>Spiroplasmataceae</taxon>
        <taxon>Spiroplasma</taxon>
    </lineage>
</organism>
<dbReference type="KEGG" id="scr:SCHRY_v1c06410"/>
<evidence type="ECO:0008006" key="4">
    <source>
        <dbReference type="Google" id="ProtNLM"/>
    </source>
</evidence>
<protein>
    <recommendedName>
        <fullName evidence="4">Transmembrane protein</fullName>
    </recommendedName>
</protein>
<feature type="transmembrane region" description="Helical" evidence="1">
    <location>
        <begin position="232"/>
        <end position="255"/>
    </location>
</feature>
<dbReference type="PATRIC" id="fig|1276227.3.peg.647"/>
<evidence type="ECO:0000313" key="3">
    <source>
        <dbReference type="Proteomes" id="UP000013964"/>
    </source>
</evidence>
<reference evidence="2 3" key="1">
    <citation type="journal article" date="2013" name="Genome Biol. Evol.">
        <title>Complete genomes of two dipteran-associated spiroplasmas provided insights into the origin, dynamics, and impacts of viral invasion in spiroplasma.</title>
        <authorList>
            <person name="Ku C."/>
            <person name="Lo W.S."/>
            <person name="Chen L.L."/>
            <person name="Kuo C.H."/>
        </authorList>
    </citation>
    <scope>NUCLEOTIDE SEQUENCE [LARGE SCALE GENOMIC DNA]</scope>
    <source>
        <strain evidence="2 3">DF-1</strain>
    </source>
</reference>
<keyword evidence="1" id="KW-0812">Transmembrane</keyword>
<accession>R4U1M8</accession>
<feature type="transmembrane region" description="Helical" evidence="1">
    <location>
        <begin position="100"/>
        <end position="123"/>
    </location>
</feature>
<feature type="transmembrane region" description="Helical" evidence="1">
    <location>
        <begin position="197"/>
        <end position="220"/>
    </location>
</feature>
<keyword evidence="1" id="KW-0472">Membrane</keyword>
<proteinExistence type="predicted"/>
<dbReference type="RefSeq" id="WP_016339042.1">
    <property type="nucleotide sequence ID" value="NC_021280.1"/>
</dbReference>
<feature type="transmembrane region" description="Helical" evidence="1">
    <location>
        <begin position="135"/>
        <end position="155"/>
    </location>
</feature>
<dbReference type="STRING" id="1276227.SCHRY_v1c06410"/>
<feature type="transmembrane region" description="Helical" evidence="1">
    <location>
        <begin position="161"/>
        <end position="185"/>
    </location>
</feature>
<evidence type="ECO:0000313" key="2">
    <source>
        <dbReference type="EMBL" id="AGM25217.1"/>
    </source>
</evidence>
<dbReference type="OrthoDB" id="9825859at2"/>
<keyword evidence="3" id="KW-1185">Reference proteome</keyword>
<sequence length="304" mass="35728">MFNRWENNFIHFLDYYNFSNNFANSQKDSFQFILLVSVFASLYMISIFAIGYLLYFCNRPNQKINYKIIKIATIIFAFVIFFLGDVLWKSFYIETKTFNIKYFLVTISCFNYFQLSIGLSLILGNWKIVNNLLRIGYFLPIVILGASILNNFNILNEVFNPIYFIILLIIILNDLFIFIPVGILVSKLFGPKKLLKFWFLIIMFFSINILSKFSLAIPYFENIKNRPFSKLITSILFIIIPTQILITIIVFVEILKIMHVLNQKMVVELDKNSFLIMLNQTLNFANLNFSPKSLAEGYQLHLRN</sequence>
<evidence type="ECO:0000256" key="1">
    <source>
        <dbReference type="SAM" id="Phobius"/>
    </source>
</evidence>
<feature type="transmembrane region" description="Helical" evidence="1">
    <location>
        <begin position="68"/>
        <end position="88"/>
    </location>
</feature>
<keyword evidence="1" id="KW-1133">Transmembrane helix</keyword>
<gene>
    <name evidence="2" type="ORF">SCHRY_v1c06410</name>
</gene>
<dbReference type="AlphaFoldDB" id="R4U1M8"/>
<name>R4U1M8_9MOLU</name>